<keyword evidence="5" id="KW-1185">Reference proteome</keyword>
<dbReference type="Proteomes" id="UP001500037">
    <property type="component" value="Unassembled WGS sequence"/>
</dbReference>
<dbReference type="InterPro" id="IPR000253">
    <property type="entry name" value="FHA_dom"/>
</dbReference>
<protein>
    <submittedName>
        <fullName evidence="4">DUF1707 and FHA domain-containing protein</fullName>
    </submittedName>
</protein>
<feature type="domain" description="FHA" evidence="3">
    <location>
        <begin position="114"/>
        <end position="163"/>
    </location>
</feature>
<dbReference type="Gene3D" id="2.60.200.20">
    <property type="match status" value="1"/>
</dbReference>
<name>A0ABN1X2N7_9ACTN</name>
<dbReference type="InterPro" id="IPR012551">
    <property type="entry name" value="DUF1707_SHOCT-like"/>
</dbReference>
<keyword evidence="1" id="KW-0597">Phosphoprotein</keyword>
<dbReference type="SUPFAM" id="SSF49879">
    <property type="entry name" value="SMAD/FHA domain"/>
    <property type="match status" value="1"/>
</dbReference>
<feature type="region of interest" description="Disordered" evidence="2">
    <location>
        <begin position="1"/>
        <end position="23"/>
    </location>
</feature>
<dbReference type="Pfam" id="PF08044">
    <property type="entry name" value="DUF1707"/>
    <property type="match status" value="1"/>
</dbReference>
<dbReference type="SMART" id="SM00240">
    <property type="entry name" value="FHA"/>
    <property type="match status" value="1"/>
</dbReference>
<evidence type="ECO:0000256" key="1">
    <source>
        <dbReference type="ARBA" id="ARBA00022553"/>
    </source>
</evidence>
<dbReference type="PANTHER" id="PTHR23308">
    <property type="entry name" value="NUCLEAR INHIBITOR OF PROTEIN PHOSPHATASE-1"/>
    <property type="match status" value="1"/>
</dbReference>
<comment type="caution">
    <text evidence="4">The sequence shown here is derived from an EMBL/GenBank/DDBJ whole genome shotgun (WGS) entry which is preliminary data.</text>
</comment>
<dbReference type="InterPro" id="IPR050923">
    <property type="entry name" value="Cell_Proc_Reg/RNA_Proc"/>
</dbReference>
<dbReference type="Pfam" id="PF00498">
    <property type="entry name" value="FHA"/>
    <property type="match status" value="1"/>
</dbReference>
<gene>
    <name evidence="4" type="ORF">GCM10009665_73120</name>
</gene>
<reference evidence="4 5" key="1">
    <citation type="journal article" date="2019" name="Int. J. Syst. Evol. Microbiol.">
        <title>The Global Catalogue of Microorganisms (GCM) 10K type strain sequencing project: providing services to taxonomists for standard genome sequencing and annotation.</title>
        <authorList>
            <consortium name="The Broad Institute Genomics Platform"/>
            <consortium name="The Broad Institute Genome Sequencing Center for Infectious Disease"/>
            <person name="Wu L."/>
            <person name="Ma J."/>
        </authorList>
    </citation>
    <scope>NUCLEOTIDE SEQUENCE [LARGE SCALE GENOMIC DNA]</scope>
    <source>
        <strain evidence="4 5">JCM 13004</strain>
    </source>
</reference>
<dbReference type="PROSITE" id="PS50006">
    <property type="entry name" value="FHA_DOMAIN"/>
    <property type="match status" value="1"/>
</dbReference>
<dbReference type="EMBL" id="BAAALF010000258">
    <property type="protein sequence ID" value="GAA1275278.1"/>
    <property type="molecule type" value="Genomic_DNA"/>
</dbReference>
<proteinExistence type="predicted"/>
<dbReference type="RefSeq" id="WP_344446558.1">
    <property type="nucleotide sequence ID" value="NZ_BAAALF010000258.1"/>
</dbReference>
<dbReference type="CDD" id="cd00060">
    <property type="entry name" value="FHA"/>
    <property type="match status" value="1"/>
</dbReference>
<evidence type="ECO:0000313" key="5">
    <source>
        <dbReference type="Proteomes" id="UP001500037"/>
    </source>
</evidence>
<evidence type="ECO:0000256" key="2">
    <source>
        <dbReference type="SAM" id="MobiDB-lite"/>
    </source>
</evidence>
<sequence>MTALEPRTGAAPPGGPDRPSEAERDQALGMLRAGAGSGRLSHDTFIHRMELVLAARSRAELDAVLADLPADGPLGRLLLRTVGRVSSFTVRLRDAWRRERLPGLTLPQPGGHPLRIGRAPGSDLRLSDISVSRAHAELRRDADGWVLHDLGSTNGTHVNGRRVTGSTPVRPGDLVAFGSLAFRLAAG</sequence>
<accession>A0ABN1X2N7</accession>
<dbReference type="InterPro" id="IPR008984">
    <property type="entry name" value="SMAD_FHA_dom_sf"/>
</dbReference>
<evidence type="ECO:0000313" key="4">
    <source>
        <dbReference type="EMBL" id="GAA1275278.1"/>
    </source>
</evidence>
<evidence type="ECO:0000259" key="3">
    <source>
        <dbReference type="PROSITE" id="PS50006"/>
    </source>
</evidence>
<organism evidence="4 5">
    <name type="scientific">Kitasatospora nipponensis</name>
    <dbReference type="NCBI Taxonomy" id="258049"/>
    <lineage>
        <taxon>Bacteria</taxon>
        <taxon>Bacillati</taxon>
        <taxon>Actinomycetota</taxon>
        <taxon>Actinomycetes</taxon>
        <taxon>Kitasatosporales</taxon>
        <taxon>Streptomycetaceae</taxon>
        <taxon>Kitasatospora</taxon>
    </lineage>
</organism>